<dbReference type="OrthoDB" id="9815923at2"/>
<reference evidence="3 4" key="1">
    <citation type="submission" date="2015-09" db="EMBL/GenBank/DDBJ databases">
        <title>Genome sequence of the marine flavobacterium Croceitalea dokdonensis DOKDO 023 that contains proton- and sodium-pumping rhodopsins.</title>
        <authorList>
            <person name="Kwon S.-K."/>
            <person name="Lee H.K."/>
            <person name="Kwak M.-J."/>
            <person name="Kim J.F."/>
        </authorList>
    </citation>
    <scope>NUCLEOTIDE SEQUENCE [LARGE SCALE GENOMIC DNA]</scope>
    <source>
        <strain evidence="3 4">DOKDO 023</strain>
    </source>
</reference>
<accession>A0A0N8H3V3</accession>
<dbReference type="Pfam" id="PF00535">
    <property type="entry name" value="Glycos_transf_2"/>
    <property type="match status" value="1"/>
</dbReference>
<dbReference type="InterPro" id="IPR001173">
    <property type="entry name" value="Glyco_trans_2-like"/>
</dbReference>
<keyword evidence="3" id="KW-0808">Transferase</keyword>
<dbReference type="CDD" id="cd02511">
    <property type="entry name" value="Beta4Glucosyltransferase"/>
    <property type="match status" value="1"/>
</dbReference>
<dbReference type="SUPFAM" id="SSF53448">
    <property type="entry name" value="Nucleotide-diphospho-sugar transferases"/>
    <property type="match status" value="1"/>
</dbReference>
<dbReference type="Proteomes" id="UP000050280">
    <property type="component" value="Unassembled WGS sequence"/>
</dbReference>
<dbReference type="GO" id="GO:0016740">
    <property type="term" value="F:transferase activity"/>
    <property type="evidence" value="ECO:0007669"/>
    <property type="project" value="UniProtKB-KW"/>
</dbReference>
<dbReference type="STRING" id="1300341.I595_2106"/>
<dbReference type="InterPro" id="IPR029044">
    <property type="entry name" value="Nucleotide-diphossugar_trans"/>
</dbReference>
<sequence length="277" mass="32392">MTPKNNITALIITYNEIGYIERCIESIGFADEIIVVDSFSTDGTYEYLLSHKKVKVVQRPFKNYTDQKAFALQQANNDWILFVDADEVVNAQLREEILQTIANKNAAEAYYFYRQFMYQGAPLHFSGWQTDKNHRLFRKSKVKFVDNKLVHESLDVNGTSKSLKTKLEHYCFKNFDDYKRKMLCYGQLQAQERLQKGETSSVLKLLIKPIWRFTYNFVCRFGFLDGTKGLKVCYLNALSVYHRYAQLHRLRQNLNVKPYGSFGKERNYAIGKESVIS</sequence>
<protein>
    <submittedName>
        <fullName evidence="3">Glycosyl transferase family 2</fullName>
    </submittedName>
</protein>
<evidence type="ECO:0000313" key="4">
    <source>
        <dbReference type="Proteomes" id="UP000050280"/>
    </source>
</evidence>
<evidence type="ECO:0000256" key="1">
    <source>
        <dbReference type="ARBA" id="ARBA00038494"/>
    </source>
</evidence>
<dbReference type="Gene3D" id="3.90.550.10">
    <property type="entry name" value="Spore Coat Polysaccharide Biosynthesis Protein SpsA, Chain A"/>
    <property type="match status" value="1"/>
</dbReference>
<evidence type="ECO:0000313" key="3">
    <source>
        <dbReference type="EMBL" id="KPM31612.1"/>
    </source>
</evidence>
<organism evidence="3 4">
    <name type="scientific">Croceitalea dokdonensis DOKDO 023</name>
    <dbReference type="NCBI Taxonomy" id="1300341"/>
    <lineage>
        <taxon>Bacteria</taxon>
        <taxon>Pseudomonadati</taxon>
        <taxon>Bacteroidota</taxon>
        <taxon>Flavobacteriia</taxon>
        <taxon>Flavobacteriales</taxon>
        <taxon>Flavobacteriaceae</taxon>
        <taxon>Croceitalea</taxon>
    </lineage>
</organism>
<proteinExistence type="inferred from homology"/>
<dbReference type="EMBL" id="LDJX01000004">
    <property type="protein sequence ID" value="KPM31612.1"/>
    <property type="molecule type" value="Genomic_DNA"/>
</dbReference>
<evidence type="ECO:0000259" key="2">
    <source>
        <dbReference type="Pfam" id="PF00535"/>
    </source>
</evidence>
<dbReference type="PANTHER" id="PTHR43630">
    <property type="entry name" value="POLY-BETA-1,6-N-ACETYL-D-GLUCOSAMINE SYNTHASE"/>
    <property type="match status" value="1"/>
</dbReference>
<name>A0A0N8H3V3_9FLAO</name>
<dbReference type="AlphaFoldDB" id="A0A0N8H3V3"/>
<keyword evidence="4" id="KW-1185">Reference proteome</keyword>
<comment type="similarity">
    <text evidence="1">Belongs to the glycosyltransferase 2 family. WaaE/KdtX subfamily.</text>
</comment>
<dbReference type="RefSeq" id="WP_083467562.1">
    <property type="nucleotide sequence ID" value="NZ_LDJX01000004.1"/>
</dbReference>
<gene>
    <name evidence="3" type="ORF">I595_2106</name>
</gene>
<feature type="domain" description="Glycosyltransferase 2-like" evidence="2">
    <location>
        <begin position="9"/>
        <end position="115"/>
    </location>
</feature>
<comment type="caution">
    <text evidence="3">The sequence shown here is derived from an EMBL/GenBank/DDBJ whole genome shotgun (WGS) entry which is preliminary data.</text>
</comment>
<dbReference type="PANTHER" id="PTHR43630:SF2">
    <property type="entry name" value="GLYCOSYLTRANSFERASE"/>
    <property type="match status" value="1"/>
</dbReference>